<proteinExistence type="predicted"/>
<evidence type="ECO:0000256" key="1">
    <source>
        <dbReference type="SAM" id="MobiDB-lite"/>
    </source>
</evidence>
<keyword evidence="3" id="KW-1185">Reference proteome</keyword>
<dbReference type="AlphaFoldDB" id="A0A9W4XHY6"/>
<dbReference type="InterPro" id="IPR015797">
    <property type="entry name" value="NUDIX_hydrolase-like_dom_sf"/>
</dbReference>
<organism evidence="2 3">
    <name type="scientific">Periconia digitata</name>
    <dbReference type="NCBI Taxonomy" id="1303443"/>
    <lineage>
        <taxon>Eukaryota</taxon>
        <taxon>Fungi</taxon>
        <taxon>Dikarya</taxon>
        <taxon>Ascomycota</taxon>
        <taxon>Pezizomycotina</taxon>
        <taxon>Dothideomycetes</taxon>
        <taxon>Pleosporomycetidae</taxon>
        <taxon>Pleosporales</taxon>
        <taxon>Massarineae</taxon>
        <taxon>Periconiaceae</taxon>
        <taxon>Periconia</taxon>
    </lineage>
</organism>
<dbReference type="Gene3D" id="3.90.79.10">
    <property type="entry name" value="Nucleoside Triphosphate Pyrophosphohydrolase"/>
    <property type="match status" value="1"/>
</dbReference>
<evidence type="ECO:0000313" key="2">
    <source>
        <dbReference type="EMBL" id="CAI6284037.1"/>
    </source>
</evidence>
<evidence type="ECO:0000313" key="3">
    <source>
        <dbReference type="Proteomes" id="UP001152607"/>
    </source>
</evidence>
<dbReference type="EMBL" id="CAOQHR010000001">
    <property type="protein sequence ID" value="CAI6284037.1"/>
    <property type="molecule type" value="Genomic_DNA"/>
</dbReference>
<dbReference type="OrthoDB" id="206213at2759"/>
<sequence length="120" mass="13258">MTARREAFEEIGLPVLPCIAFLCPSSMSSTSTSETAHDPGGNSINNTPPPTSEVEDKMIPRLDPKEVAAVFTAPFHNFLGTVWEGGFPFFLFPFLFLSIRIPISDIDSQSFIFNLPIELH</sequence>
<protein>
    <recommendedName>
        <fullName evidence="4">Nudix hydrolase domain-containing protein</fullName>
    </recommendedName>
</protein>
<comment type="caution">
    <text evidence="2">The sequence shown here is derived from an EMBL/GenBank/DDBJ whole genome shotgun (WGS) entry which is preliminary data.</text>
</comment>
<name>A0A9W4XHY6_9PLEO</name>
<reference evidence="2" key="1">
    <citation type="submission" date="2023-01" db="EMBL/GenBank/DDBJ databases">
        <authorList>
            <person name="Van Ghelder C."/>
            <person name="Rancurel C."/>
        </authorList>
    </citation>
    <scope>NUCLEOTIDE SEQUENCE</scope>
    <source>
        <strain evidence="2">CNCM I-4278</strain>
    </source>
</reference>
<dbReference type="SUPFAM" id="SSF55811">
    <property type="entry name" value="Nudix"/>
    <property type="match status" value="1"/>
</dbReference>
<gene>
    <name evidence="2" type="ORF">PDIGIT_LOCUS2226</name>
</gene>
<evidence type="ECO:0008006" key="4">
    <source>
        <dbReference type="Google" id="ProtNLM"/>
    </source>
</evidence>
<accession>A0A9W4XHY6</accession>
<dbReference type="Proteomes" id="UP001152607">
    <property type="component" value="Unassembled WGS sequence"/>
</dbReference>
<feature type="region of interest" description="Disordered" evidence="1">
    <location>
        <begin position="27"/>
        <end position="58"/>
    </location>
</feature>